<dbReference type="NCBIfam" id="TIGR02937">
    <property type="entry name" value="sigma70-ECF"/>
    <property type="match status" value="1"/>
</dbReference>
<dbReference type="Pfam" id="PF08281">
    <property type="entry name" value="Sigma70_r4_2"/>
    <property type="match status" value="1"/>
</dbReference>
<evidence type="ECO:0000256" key="2">
    <source>
        <dbReference type="ARBA" id="ARBA00023015"/>
    </source>
</evidence>
<evidence type="ECO:0000256" key="4">
    <source>
        <dbReference type="ARBA" id="ARBA00023163"/>
    </source>
</evidence>
<sequence>MKRLVKKAQSGNKDAFMKLMKEYENDIYRTAYVYTKNEADALDIVQETVFQSYSKVNNLRNPQYFKTWLIKITINSAIDLVRKKKNITHLKPEYTDNLGEDDGNITLSITLRGVIENLNEQEKSIVLLKYYYGYTFKEIADILRVPTSTAKSVLYRSLQKMREDMKEDDVCER</sequence>
<dbReference type="CDD" id="cd06171">
    <property type="entry name" value="Sigma70_r4"/>
    <property type="match status" value="1"/>
</dbReference>
<dbReference type="PANTHER" id="PTHR43133:SF51">
    <property type="entry name" value="RNA POLYMERASE SIGMA FACTOR"/>
    <property type="match status" value="1"/>
</dbReference>
<organism evidence="7 8">
    <name type="scientific">Lentibacillus halophilus</name>
    <dbReference type="NCBI Taxonomy" id="295065"/>
    <lineage>
        <taxon>Bacteria</taxon>
        <taxon>Bacillati</taxon>
        <taxon>Bacillota</taxon>
        <taxon>Bacilli</taxon>
        <taxon>Bacillales</taxon>
        <taxon>Bacillaceae</taxon>
        <taxon>Lentibacillus</taxon>
    </lineage>
</organism>
<feature type="domain" description="RNA polymerase sigma factor 70 region 4 type 2" evidence="6">
    <location>
        <begin position="111"/>
        <end position="161"/>
    </location>
</feature>
<dbReference type="InterPro" id="IPR014284">
    <property type="entry name" value="RNA_pol_sigma-70_dom"/>
</dbReference>
<feature type="domain" description="RNA polymerase sigma-70 region 2" evidence="5">
    <location>
        <begin position="19"/>
        <end position="85"/>
    </location>
</feature>
<evidence type="ECO:0000259" key="6">
    <source>
        <dbReference type="Pfam" id="PF08281"/>
    </source>
</evidence>
<keyword evidence="8" id="KW-1185">Reference proteome</keyword>
<dbReference type="InterPro" id="IPR039425">
    <property type="entry name" value="RNA_pol_sigma-70-like"/>
</dbReference>
<proteinExistence type="inferred from homology"/>
<comment type="similarity">
    <text evidence="1">Belongs to the sigma-70 factor family. ECF subfamily.</text>
</comment>
<comment type="caution">
    <text evidence="7">The sequence shown here is derived from an EMBL/GenBank/DDBJ whole genome shotgun (WGS) entry which is preliminary data.</text>
</comment>
<evidence type="ECO:0000259" key="5">
    <source>
        <dbReference type="Pfam" id="PF04542"/>
    </source>
</evidence>
<dbReference type="Gene3D" id="1.10.1740.10">
    <property type="match status" value="1"/>
</dbReference>
<keyword evidence="4" id="KW-0804">Transcription</keyword>
<dbReference type="SUPFAM" id="SSF88946">
    <property type="entry name" value="Sigma2 domain of RNA polymerase sigma factors"/>
    <property type="match status" value="1"/>
</dbReference>
<dbReference type="SUPFAM" id="SSF88659">
    <property type="entry name" value="Sigma3 and sigma4 domains of RNA polymerase sigma factors"/>
    <property type="match status" value="1"/>
</dbReference>
<accession>A0ABP3J2N1</accession>
<keyword evidence="3" id="KW-0731">Sigma factor</keyword>
<reference evidence="8" key="1">
    <citation type="journal article" date="2019" name="Int. J. Syst. Evol. Microbiol.">
        <title>The Global Catalogue of Microorganisms (GCM) 10K type strain sequencing project: providing services to taxonomists for standard genome sequencing and annotation.</title>
        <authorList>
            <consortium name="The Broad Institute Genomics Platform"/>
            <consortium name="The Broad Institute Genome Sequencing Center for Infectious Disease"/>
            <person name="Wu L."/>
            <person name="Ma J."/>
        </authorList>
    </citation>
    <scope>NUCLEOTIDE SEQUENCE [LARGE SCALE GENOMIC DNA]</scope>
    <source>
        <strain evidence="8">JCM 12149</strain>
    </source>
</reference>
<dbReference type="InterPro" id="IPR007627">
    <property type="entry name" value="RNA_pol_sigma70_r2"/>
</dbReference>
<protein>
    <submittedName>
        <fullName evidence="7">RNA polymerase sigma factor SigV</fullName>
    </submittedName>
</protein>
<gene>
    <name evidence="7" type="primary">sigV_1</name>
    <name evidence="7" type="ORF">GCM10008983_14970</name>
</gene>
<dbReference type="Gene3D" id="1.10.10.10">
    <property type="entry name" value="Winged helix-like DNA-binding domain superfamily/Winged helix DNA-binding domain"/>
    <property type="match status" value="1"/>
</dbReference>
<evidence type="ECO:0000256" key="3">
    <source>
        <dbReference type="ARBA" id="ARBA00023082"/>
    </source>
</evidence>
<name>A0ABP3J2N1_9BACI</name>
<dbReference type="InterPro" id="IPR013249">
    <property type="entry name" value="RNA_pol_sigma70_r4_t2"/>
</dbReference>
<evidence type="ECO:0000313" key="8">
    <source>
        <dbReference type="Proteomes" id="UP001501459"/>
    </source>
</evidence>
<dbReference type="EMBL" id="BAAADM010000039">
    <property type="protein sequence ID" value="GAA0439088.1"/>
    <property type="molecule type" value="Genomic_DNA"/>
</dbReference>
<dbReference type="InterPro" id="IPR013324">
    <property type="entry name" value="RNA_pol_sigma_r3/r4-like"/>
</dbReference>
<dbReference type="InterPro" id="IPR013325">
    <property type="entry name" value="RNA_pol_sigma_r2"/>
</dbReference>
<dbReference type="PANTHER" id="PTHR43133">
    <property type="entry name" value="RNA POLYMERASE ECF-TYPE SIGMA FACTO"/>
    <property type="match status" value="1"/>
</dbReference>
<keyword evidence="2" id="KW-0805">Transcription regulation</keyword>
<evidence type="ECO:0000256" key="1">
    <source>
        <dbReference type="ARBA" id="ARBA00010641"/>
    </source>
</evidence>
<evidence type="ECO:0000313" key="7">
    <source>
        <dbReference type="EMBL" id="GAA0439088.1"/>
    </source>
</evidence>
<dbReference type="Proteomes" id="UP001501459">
    <property type="component" value="Unassembled WGS sequence"/>
</dbReference>
<dbReference type="InterPro" id="IPR036388">
    <property type="entry name" value="WH-like_DNA-bd_sf"/>
</dbReference>
<dbReference type="Pfam" id="PF04542">
    <property type="entry name" value="Sigma70_r2"/>
    <property type="match status" value="1"/>
</dbReference>